<comment type="catalytic activity">
    <reaction evidence="12 13">
        <text>L-threonine + hydrogencarbonate + ATP = L-threonylcarbamoyladenylate + diphosphate + H2O</text>
        <dbReference type="Rhea" id="RHEA:36407"/>
        <dbReference type="ChEBI" id="CHEBI:15377"/>
        <dbReference type="ChEBI" id="CHEBI:17544"/>
        <dbReference type="ChEBI" id="CHEBI:30616"/>
        <dbReference type="ChEBI" id="CHEBI:33019"/>
        <dbReference type="ChEBI" id="CHEBI:57926"/>
        <dbReference type="ChEBI" id="CHEBI:73682"/>
        <dbReference type="EC" id="2.7.7.87"/>
    </reaction>
</comment>
<dbReference type="GO" id="GO:0008033">
    <property type="term" value="P:tRNA processing"/>
    <property type="evidence" value="ECO:0007669"/>
    <property type="project" value="UniProtKB-KW"/>
</dbReference>
<dbReference type="EMBL" id="FWWT01000015">
    <property type="protein sequence ID" value="SMB88163.1"/>
    <property type="molecule type" value="Genomic_DNA"/>
</dbReference>
<evidence type="ECO:0000313" key="16">
    <source>
        <dbReference type="EMBL" id="SMB88163.1"/>
    </source>
</evidence>
<evidence type="ECO:0000256" key="4">
    <source>
        <dbReference type="ARBA" id="ARBA00015492"/>
    </source>
</evidence>
<dbReference type="GO" id="GO:0005524">
    <property type="term" value="F:ATP binding"/>
    <property type="evidence" value="ECO:0007669"/>
    <property type="project" value="UniProtKB-UniRule"/>
</dbReference>
<dbReference type="Gene3D" id="3.90.870.10">
    <property type="entry name" value="DHBP synthase"/>
    <property type="match status" value="1"/>
</dbReference>
<gene>
    <name evidence="16" type="ORF">SAMN00017405_1843</name>
</gene>
<dbReference type="SUPFAM" id="SSF55821">
    <property type="entry name" value="YrdC/RibB"/>
    <property type="match status" value="1"/>
</dbReference>
<evidence type="ECO:0000256" key="12">
    <source>
        <dbReference type="ARBA" id="ARBA00048366"/>
    </source>
</evidence>
<dbReference type="EC" id="2.7.7.87" evidence="3 13"/>
<reference evidence="16 17" key="1">
    <citation type="submission" date="2017-04" db="EMBL/GenBank/DDBJ databases">
        <authorList>
            <person name="Afonso C.L."/>
            <person name="Miller P.J."/>
            <person name="Scott M.A."/>
            <person name="Spackman E."/>
            <person name="Goraichik I."/>
            <person name="Dimitrov K.M."/>
            <person name="Suarez D.L."/>
            <person name="Swayne D.E."/>
        </authorList>
    </citation>
    <scope>NUCLEOTIDE SEQUENCE [LARGE SCALE GENOMIC DNA]</scope>
    <source>
        <strain evidence="16 17">DSM 11270</strain>
    </source>
</reference>
<dbReference type="FunFam" id="3.90.870.10:FF:000008">
    <property type="entry name" value="Threonylcarbamoyl-AMP synthase"/>
    <property type="match status" value="1"/>
</dbReference>
<proteinExistence type="inferred from homology"/>
<feature type="binding site" evidence="14">
    <location>
        <position position="148"/>
    </location>
    <ligand>
        <name>ATP</name>
        <dbReference type="ChEBI" id="CHEBI:30616"/>
    </ligand>
</feature>
<evidence type="ECO:0000313" key="17">
    <source>
        <dbReference type="Proteomes" id="UP000192731"/>
    </source>
</evidence>
<evidence type="ECO:0000256" key="13">
    <source>
        <dbReference type="PIRNR" id="PIRNR004930"/>
    </source>
</evidence>
<dbReference type="InterPro" id="IPR005145">
    <property type="entry name" value="Sua5_C"/>
</dbReference>
<accession>A0A1W1V4F2</accession>
<dbReference type="InterPro" id="IPR017945">
    <property type="entry name" value="DHBP_synth_RibB-like_a/b_dom"/>
</dbReference>
<evidence type="ECO:0000256" key="3">
    <source>
        <dbReference type="ARBA" id="ARBA00012584"/>
    </source>
</evidence>
<name>A0A1W1V4F2_DESTI</name>
<feature type="binding site" evidence="14">
    <location>
        <position position="40"/>
    </location>
    <ligand>
        <name>L-threonine</name>
        <dbReference type="ChEBI" id="CHEBI:57926"/>
    </ligand>
</feature>
<dbReference type="InterPro" id="IPR038385">
    <property type="entry name" value="Sua5/YwlC_C"/>
</dbReference>
<comment type="similarity">
    <text evidence="2 13">Belongs to the SUA5 family.</text>
</comment>
<feature type="binding site" evidence="14">
    <location>
        <position position="72"/>
    </location>
    <ligand>
        <name>L-threonine</name>
        <dbReference type="ChEBI" id="CHEBI:57926"/>
    </ligand>
</feature>
<dbReference type="GO" id="GO:0003725">
    <property type="term" value="F:double-stranded RNA binding"/>
    <property type="evidence" value="ECO:0007669"/>
    <property type="project" value="UniProtKB-UniRule"/>
</dbReference>
<keyword evidence="5 13" id="KW-0963">Cytoplasm</keyword>
<feature type="binding site" evidence="14">
    <location>
        <position position="156"/>
    </location>
    <ligand>
        <name>ATP</name>
        <dbReference type="ChEBI" id="CHEBI:30616"/>
    </ligand>
</feature>
<dbReference type="RefSeq" id="WP_084052863.1">
    <property type="nucleotide sequence ID" value="NZ_FWWT01000015.1"/>
</dbReference>
<feature type="binding site" evidence="14">
    <location>
        <position position="239"/>
    </location>
    <ligand>
        <name>ATP</name>
        <dbReference type="ChEBI" id="CHEBI:30616"/>
    </ligand>
</feature>
<keyword evidence="9 13" id="KW-0547">Nucleotide-binding</keyword>
<comment type="function">
    <text evidence="13">Required for the formation of a threonylcarbamoyl group on adenosine at position 37 (t(6)A37) in tRNAs that read codons beginning with adenine.</text>
</comment>
<feature type="binding site" evidence="14">
    <location>
        <position position="200"/>
    </location>
    <ligand>
        <name>ATP</name>
        <dbReference type="ChEBI" id="CHEBI:30616"/>
    </ligand>
</feature>
<dbReference type="GO" id="GO:0000049">
    <property type="term" value="F:tRNA binding"/>
    <property type="evidence" value="ECO:0007669"/>
    <property type="project" value="TreeGrafter"/>
</dbReference>
<keyword evidence="10 13" id="KW-0067">ATP-binding</keyword>
<organism evidence="16 17">
    <name type="scientific">Desulfonispora thiosulfatigenes DSM 11270</name>
    <dbReference type="NCBI Taxonomy" id="656914"/>
    <lineage>
        <taxon>Bacteria</taxon>
        <taxon>Bacillati</taxon>
        <taxon>Bacillota</taxon>
        <taxon>Clostridia</taxon>
        <taxon>Eubacteriales</taxon>
        <taxon>Peptococcaceae</taxon>
        <taxon>Desulfonispora</taxon>
    </lineage>
</organism>
<protein>
    <recommendedName>
        <fullName evidence="4 13">Threonylcarbamoyl-AMP synthase</fullName>
        <shortName evidence="13">TC-AMP synthase</shortName>
        <ecNumber evidence="3 13">2.7.7.87</ecNumber>
    </recommendedName>
    <alternativeName>
        <fullName evidence="11 13">L-threonylcarbamoyladenylate synthase</fullName>
    </alternativeName>
</protein>
<feature type="binding site" evidence="14">
    <location>
        <position position="186"/>
    </location>
    <ligand>
        <name>L-threonine</name>
        <dbReference type="ChEBI" id="CHEBI:57926"/>
    </ligand>
</feature>
<evidence type="ECO:0000256" key="9">
    <source>
        <dbReference type="ARBA" id="ARBA00022741"/>
    </source>
</evidence>
<evidence type="ECO:0000256" key="10">
    <source>
        <dbReference type="ARBA" id="ARBA00022840"/>
    </source>
</evidence>
<evidence type="ECO:0000256" key="11">
    <source>
        <dbReference type="ARBA" id="ARBA00029774"/>
    </source>
</evidence>
<keyword evidence="7 13" id="KW-0819">tRNA processing</keyword>
<keyword evidence="8 13" id="KW-0548">Nucleotidyltransferase</keyword>
<evidence type="ECO:0000256" key="1">
    <source>
        <dbReference type="ARBA" id="ARBA00004496"/>
    </source>
</evidence>
<feature type="binding site" evidence="14">
    <location>
        <position position="126"/>
    </location>
    <ligand>
        <name>L-threonine</name>
        <dbReference type="ChEBI" id="CHEBI:57926"/>
    </ligand>
</feature>
<evidence type="ECO:0000259" key="15">
    <source>
        <dbReference type="PROSITE" id="PS51163"/>
    </source>
</evidence>
<feature type="domain" description="YrdC-like" evidence="15">
    <location>
        <begin position="18"/>
        <end position="204"/>
    </location>
</feature>
<evidence type="ECO:0000256" key="8">
    <source>
        <dbReference type="ARBA" id="ARBA00022695"/>
    </source>
</evidence>
<dbReference type="NCBIfam" id="TIGR00057">
    <property type="entry name" value="L-threonylcarbamoyladenylate synthase"/>
    <property type="match status" value="1"/>
</dbReference>
<evidence type="ECO:0000256" key="2">
    <source>
        <dbReference type="ARBA" id="ARBA00007663"/>
    </source>
</evidence>
<dbReference type="InterPro" id="IPR010923">
    <property type="entry name" value="T(6)A37_SUA5"/>
</dbReference>
<dbReference type="PIRSF" id="PIRSF004930">
    <property type="entry name" value="Tln_factor_SUA5"/>
    <property type="match status" value="1"/>
</dbReference>
<feature type="binding site" evidence="14">
    <location>
        <position position="146"/>
    </location>
    <ligand>
        <name>L-threonine</name>
        <dbReference type="ChEBI" id="CHEBI:57926"/>
    </ligand>
</feature>
<dbReference type="GO" id="GO:0061710">
    <property type="term" value="F:L-threonylcarbamoyladenylate synthase"/>
    <property type="evidence" value="ECO:0007669"/>
    <property type="project" value="UniProtKB-EC"/>
</dbReference>
<dbReference type="PROSITE" id="PS51163">
    <property type="entry name" value="YRDC"/>
    <property type="match status" value="1"/>
</dbReference>
<dbReference type="OrthoDB" id="9814580at2"/>
<dbReference type="Pfam" id="PF01300">
    <property type="entry name" value="Sua5_yciO_yrdC"/>
    <property type="match status" value="1"/>
</dbReference>
<dbReference type="Gene3D" id="3.40.50.11030">
    <property type="entry name" value="Threonylcarbamoyl-AMP synthase, C-terminal domain"/>
    <property type="match status" value="1"/>
</dbReference>
<dbReference type="AlphaFoldDB" id="A0A1W1V4F2"/>
<dbReference type="GO" id="GO:0006450">
    <property type="term" value="P:regulation of translational fidelity"/>
    <property type="evidence" value="ECO:0007669"/>
    <property type="project" value="TreeGrafter"/>
</dbReference>
<sequence>MKILQTYYWKTSVKDPDESSIEIAADLLKKGEIIGFPTETVYGLGANGLDEKAIEKIYRAKGRPSDNPLILHIDSEEMLKTLVTTISAETKKIIREFWPGPLTLVLPKSKIVPSIITAGLDTVAVRMPAHKVALKLIKKTGLPIAAPSANLSGKPSPTTAEHVWHDLAGKIAGIIDAGPTGIGVESTVLDLSGEIPTILRPGGVTREQLRSLIGRVEYDPALKNKDELPRSPGMKYTHYSPDAEVILVSDIAKLHDCAQEDISKGLKVGLMISEEGHKEIKDNISKEVKIEKLGSRKRLEEATAQVYGALRKLDGEKVNIIYVEMFPEEGIGVALMNRLIKAAGEKQV</sequence>
<feature type="binding site" evidence="14">
    <location>
        <position position="122"/>
    </location>
    <ligand>
        <name>L-threonine</name>
        <dbReference type="ChEBI" id="CHEBI:57926"/>
    </ligand>
</feature>
<dbReference type="PANTHER" id="PTHR17490:SF16">
    <property type="entry name" value="THREONYLCARBAMOYL-AMP SYNTHASE"/>
    <property type="match status" value="1"/>
</dbReference>
<keyword evidence="17" id="KW-1185">Reference proteome</keyword>
<dbReference type="PANTHER" id="PTHR17490">
    <property type="entry name" value="SUA5"/>
    <property type="match status" value="1"/>
</dbReference>
<evidence type="ECO:0000256" key="14">
    <source>
        <dbReference type="PIRSR" id="PIRSR004930-1"/>
    </source>
</evidence>
<dbReference type="InterPro" id="IPR050156">
    <property type="entry name" value="TC-AMP_synthase_SUA5"/>
</dbReference>
<comment type="subcellular location">
    <subcellularLocation>
        <location evidence="1 13">Cytoplasm</location>
    </subcellularLocation>
</comment>
<evidence type="ECO:0000256" key="6">
    <source>
        <dbReference type="ARBA" id="ARBA00022679"/>
    </source>
</evidence>
<dbReference type="GO" id="GO:0005737">
    <property type="term" value="C:cytoplasm"/>
    <property type="evidence" value="ECO:0007669"/>
    <property type="project" value="UniProtKB-SubCell"/>
</dbReference>
<keyword evidence="6 13" id="KW-0808">Transferase</keyword>
<dbReference type="InterPro" id="IPR006070">
    <property type="entry name" value="Sua5-like_dom"/>
</dbReference>
<feature type="binding site" evidence="14">
    <location>
        <position position="67"/>
    </location>
    <ligand>
        <name>ATP</name>
        <dbReference type="ChEBI" id="CHEBI:30616"/>
    </ligand>
</feature>
<feature type="binding site" evidence="14">
    <location>
        <position position="63"/>
    </location>
    <ligand>
        <name>ATP</name>
        <dbReference type="ChEBI" id="CHEBI:30616"/>
    </ligand>
</feature>
<evidence type="ECO:0000256" key="5">
    <source>
        <dbReference type="ARBA" id="ARBA00022490"/>
    </source>
</evidence>
<dbReference type="STRING" id="656914.SAMN00017405_1843"/>
<dbReference type="Pfam" id="PF03481">
    <property type="entry name" value="Sua5_C"/>
    <property type="match status" value="1"/>
</dbReference>
<dbReference type="Proteomes" id="UP000192731">
    <property type="component" value="Unassembled WGS sequence"/>
</dbReference>
<evidence type="ECO:0000256" key="7">
    <source>
        <dbReference type="ARBA" id="ARBA00022694"/>
    </source>
</evidence>